<feature type="compositionally biased region" description="Polar residues" evidence="1">
    <location>
        <begin position="7"/>
        <end position="18"/>
    </location>
</feature>
<reference evidence="2" key="1">
    <citation type="submission" date="2023-05" db="EMBL/GenBank/DDBJ databases">
        <title>Nepenthes gracilis genome sequencing.</title>
        <authorList>
            <person name="Fukushima K."/>
        </authorList>
    </citation>
    <scope>NUCLEOTIDE SEQUENCE</scope>
    <source>
        <strain evidence="2">SING2019-196</strain>
    </source>
</reference>
<feature type="region of interest" description="Disordered" evidence="1">
    <location>
        <begin position="1"/>
        <end position="22"/>
    </location>
</feature>
<feature type="region of interest" description="Disordered" evidence="1">
    <location>
        <begin position="40"/>
        <end position="82"/>
    </location>
</feature>
<dbReference type="EMBL" id="BSYO01000006">
    <property type="protein sequence ID" value="GMH06154.1"/>
    <property type="molecule type" value="Genomic_DNA"/>
</dbReference>
<comment type="caution">
    <text evidence="2">The sequence shown here is derived from an EMBL/GenBank/DDBJ whole genome shotgun (WGS) entry which is preliminary data.</text>
</comment>
<protein>
    <submittedName>
        <fullName evidence="2">Uncharacterized protein</fullName>
    </submittedName>
</protein>
<organism evidence="2 3">
    <name type="scientific">Nepenthes gracilis</name>
    <name type="common">Slender pitcher plant</name>
    <dbReference type="NCBI Taxonomy" id="150966"/>
    <lineage>
        <taxon>Eukaryota</taxon>
        <taxon>Viridiplantae</taxon>
        <taxon>Streptophyta</taxon>
        <taxon>Embryophyta</taxon>
        <taxon>Tracheophyta</taxon>
        <taxon>Spermatophyta</taxon>
        <taxon>Magnoliopsida</taxon>
        <taxon>eudicotyledons</taxon>
        <taxon>Gunneridae</taxon>
        <taxon>Pentapetalae</taxon>
        <taxon>Caryophyllales</taxon>
        <taxon>Nepenthaceae</taxon>
        <taxon>Nepenthes</taxon>
    </lineage>
</organism>
<dbReference type="Proteomes" id="UP001279734">
    <property type="component" value="Unassembled WGS sequence"/>
</dbReference>
<keyword evidence="3" id="KW-1185">Reference proteome</keyword>
<evidence type="ECO:0000256" key="1">
    <source>
        <dbReference type="SAM" id="MobiDB-lite"/>
    </source>
</evidence>
<accession>A0AAD3S844</accession>
<name>A0AAD3S844_NEPGR</name>
<gene>
    <name evidence="2" type="ORF">Nepgr_007994</name>
</gene>
<sequence>MLIEGFISSQSLHTSATAPLSKAESHFTATAAYHPAASLHNSSVAKGRESNSAAAQQSKDKGCKNLQGIPQPDSKPTKHQRG</sequence>
<evidence type="ECO:0000313" key="2">
    <source>
        <dbReference type="EMBL" id="GMH06154.1"/>
    </source>
</evidence>
<evidence type="ECO:0000313" key="3">
    <source>
        <dbReference type="Proteomes" id="UP001279734"/>
    </source>
</evidence>
<proteinExistence type="predicted"/>
<feature type="compositionally biased region" description="Polar residues" evidence="1">
    <location>
        <begin position="40"/>
        <end position="57"/>
    </location>
</feature>
<dbReference type="AlphaFoldDB" id="A0AAD3S844"/>